<dbReference type="RefSeq" id="WP_188817367.1">
    <property type="nucleotide sequence ID" value="NZ_BMLK01000001.1"/>
</dbReference>
<sequence>MSVAEENRAALTRAFHDLKTGNADAFMALFSDEISWRVMGSSHWSKEAKGLANVQKDLMAPLFARFATPYLNMLELVLADGDHVVVLARGDTMTTEGQRYNNDCCFVFRLEAGKIVSVREYLDTKLADAVLGTG</sequence>
<dbReference type="Pfam" id="PF12680">
    <property type="entry name" value="SnoaL_2"/>
    <property type="match status" value="1"/>
</dbReference>
<proteinExistence type="predicted"/>
<gene>
    <name evidence="2" type="ORF">GCM10011349_02160</name>
</gene>
<dbReference type="EMBL" id="BMLK01000001">
    <property type="protein sequence ID" value="GGN40858.1"/>
    <property type="molecule type" value="Genomic_DNA"/>
</dbReference>
<dbReference type="PANTHER" id="PTHR41252">
    <property type="entry name" value="BLR2505 PROTEIN"/>
    <property type="match status" value="1"/>
</dbReference>
<evidence type="ECO:0000313" key="2">
    <source>
        <dbReference type="EMBL" id="GGN40858.1"/>
    </source>
</evidence>
<feature type="domain" description="SnoaL-like" evidence="1">
    <location>
        <begin position="12"/>
        <end position="117"/>
    </location>
</feature>
<organism evidence="2 3">
    <name type="scientific">Novosphingobium indicum</name>
    <dbReference type="NCBI Taxonomy" id="462949"/>
    <lineage>
        <taxon>Bacteria</taxon>
        <taxon>Pseudomonadati</taxon>
        <taxon>Pseudomonadota</taxon>
        <taxon>Alphaproteobacteria</taxon>
        <taxon>Sphingomonadales</taxon>
        <taxon>Sphingomonadaceae</taxon>
        <taxon>Novosphingobium</taxon>
    </lineage>
</organism>
<dbReference type="PANTHER" id="PTHR41252:SF1">
    <property type="entry name" value="BLR2505 PROTEIN"/>
    <property type="match status" value="1"/>
</dbReference>
<protein>
    <recommendedName>
        <fullName evidence="1">SnoaL-like domain-containing protein</fullName>
    </recommendedName>
</protein>
<name>A0ABQ2J7F3_9SPHN</name>
<accession>A0ABQ2J7F3</accession>
<evidence type="ECO:0000313" key="3">
    <source>
        <dbReference type="Proteomes" id="UP000605099"/>
    </source>
</evidence>
<dbReference type="InterPro" id="IPR032710">
    <property type="entry name" value="NTF2-like_dom_sf"/>
</dbReference>
<dbReference type="Proteomes" id="UP000605099">
    <property type="component" value="Unassembled WGS sequence"/>
</dbReference>
<dbReference type="Gene3D" id="3.10.450.50">
    <property type="match status" value="1"/>
</dbReference>
<comment type="caution">
    <text evidence="2">The sequence shown here is derived from an EMBL/GenBank/DDBJ whole genome shotgun (WGS) entry which is preliminary data.</text>
</comment>
<evidence type="ECO:0000259" key="1">
    <source>
        <dbReference type="Pfam" id="PF12680"/>
    </source>
</evidence>
<dbReference type="SUPFAM" id="SSF54427">
    <property type="entry name" value="NTF2-like"/>
    <property type="match status" value="1"/>
</dbReference>
<keyword evidence="3" id="KW-1185">Reference proteome</keyword>
<dbReference type="InterPro" id="IPR037401">
    <property type="entry name" value="SnoaL-like"/>
</dbReference>
<reference evidence="3" key="1">
    <citation type="journal article" date="2019" name="Int. J. Syst. Evol. Microbiol.">
        <title>The Global Catalogue of Microorganisms (GCM) 10K type strain sequencing project: providing services to taxonomists for standard genome sequencing and annotation.</title>
        <authorList>
            <consortium name="The Broad Institute Genomics Platform"/>
            <consortium name="The Broad Institute Genome Sequencing Center for Infectious Disease"/>
            <person name="Wu L."/>
            <person name="Ma J."/>
        </authorList>
    </citation>
    <scope>NUCLEOTIDE SEQUENCE [LARGE SCALE GENOMIC DNA]</scope>
    <source>
        <strain evidence="3">CGMCC 1.6784</strain>
    </source>
</reference>